<organism evidence="5 6">
    <name type="scientific">Agromyces protaetiae</name>
    <dbReference type="NCBI Taxonomy" id="2509455"/>
    <lineage>
        <taxon>Bacteria</taxon>
        <taxon>Bacillati</taxon>
        <taxon>Actinomycetota</taxon>
        <taxon>Actinomycetes</taxon>
        <taxon>Micrococcales</taxon>
        <taxon>Microbacteriaceae</taxon>
        <taxon>Agromyces</taxon>
    </lineage>
</organism>
<evidence type="ECO:0000313" key="6">
    <source>
        <dbReference type="Proteomes" id="UP000291259"/>
    </source>
</evidence>
<keyword evidence="1" id="KW-0547">Nucleotide-binding</keyword>
<proteinExistence type="predicted"/>
<dbReference type="InterPro" id="IPR015854">
    <property type="entry name" value="ABC_transpr_LolD-like"/>
</dbReference>
<feature type="compositionally biased region" description="Basic residues" evidence="3">
    <location>
        <begin position="50"/>
        <end position="61"/>
    </location>
</feature>
<dbReference type="SUPFAM" id="SSF52540">
    <property type="entry name" value="P-loop containing nucleoside triphosphate hydrolases"/>
    <property type="match status" value="1"/>
</dbReference>
<feature type="compositionally biased region" description="Basic residues" evidence="3">
    <location>
        <begin position="74"/>
        <end position="96"/>
    </location>
</feature>
<dbReference type="GO" id="GO:0005886">
    <property type="term" value="C:plasma membrane"/>
    <property type="evidence" value="ECO:0007669"/>
    <property type="project" value="TreeGrafter"/>
</dbReference>
<dbReference type="AlphaFoldDB" id="A0A4P6FLV5"/>
<protein>
    <submittedName>
        <fullName evidence="5">ATP-binding cassette domain-containing protein</fullName>
    </submittedName>
</protein>
<dbReference type="GO" id="GO:0022857">
    <property type="term" value="F:transmembrane transporter activity"/>
    <property type="evidence" value="ECO:0007669"/>
    <property type="project" value="TreeGrafter"/>
</dbReference>
<feature type="compositionally biased region" description="Low complexity" evidence="3">
    <location>
        <begin position="97"/>
        <end position="107"/>
    </location>
</feature>
<accession>A0A4P6FLV5</accession>
<dbReference type="GO" id="GO:0005524">
    <property type="term" value="F:ATP binding"/>
    <property type="evidence" value="ECO:0007669"/>
    <property type="project" value="UniProtKB-KW"/>
</dbReference>
<feature type="compositionally biased region" description="Low complexity" evidence="3">
    <location>
        <begin position="35"/>
        <end position="45"/>
    </location>
</feature>
<dbReference type="InterPro" id="IPR003593">
    <property type="entry name" value="AAA+_ATPase"/>
</dbReference>
<dbReference type="SMART" id="SM00382">
    <property type="entry name" value="AAA"/>
    <property type="match status" value="1"/>
</dbReference>
<dbReference type="InterPro" id="IPR027417">
    <property type="entry name" value="P-loop_NTPase"/>
</dbReference>
<dbReference type="PROSITE" id="PS50893">
    <property type="entry name" value="ABC_TRANSPORTER_2"/>
    <property type="match status" value="1"/>
</dbReference>
<keyword evidence="6" id="KW-1185">Reference proteome</keyword>
<dbReference type="InterPro" id="IPR003439">
    <property type="entry name" value="ABC_transporter-like_ATP-bd"/>
</dbReference>
<dbReference type="Pfam" id="PF00005">
    <property type="entry name" value="ABC_tran"/>
    <property type="match status" value="1"/>
</dbReference>
<dbReference type="PANTHER" id="PTHR24220">
    <property type="entry name" value="IMPORT ATP-BINDING PROTEIN"/>
    <property type="match status" value="1"/>
</dbReference>
<sequence length="453" mass="49367">MVHLGRHGHRGSRRALGRGRRAGLRGRLGRRRSARPAGSDAAARGLSQARRPHGRRLRRPAGPRAPALDGRARARDRHRRHHRRRSRLGRAHRAGRGRPIGARPAHGGPVGRPAGGARRSGPRRRHPAGLPHAPHRPREPRRPVGDPACRGLDERPARPLPARRRGRDRRTRDSRRGRRDLVRRGGAGAREPARPHDRRGRRRDPHLAHRLLLPQKGSPVTVDTASETDASPDIALGGAAIELAGVTIQYERPGDEPLRIVSDYDLTLERGKIHCLAGRSGSGKTSILRVAAGLVPPASGSVRWEGLEITGLSDDVVTTRRRTHVGYLDQRGSLVPGLTALENVLLPAVPDRRTREFARPARDILHRLGVGSRATHYPDRLSGGERQRVAFARALLLGPAVIMADEPTASLDRATADQLIALLHDLADDGIAVLVASHDEHLIAAADSRTTLA</sequence>
<dbReference type="EMBL" id="CP035491">
    <property type="protein sequence ID" value="QAY75067.1"/>
    <property type="molecule type" value="Genomic_DNA"/>
</dbReference>
<evidence type="ECO:0000313" key="5">
    <source>
        <dbReference type="EMBL" id="QAY75067.1"/>
    </source>
</evidence>
<feature type="compositionally biased region" description="Basic residues" evidence="3">
    <location>
        <begin position="161"/>
        <end position="178"/>
    </location>
</feature>
<dbReference type="KEGG" id="agf:ET445_15515"/>
<feature type="compositionally biased region" description="Basic residues" evidence="3">
    <location>
        <begin position="120"/>
        <end position="135"/>
    </location>
</feature>
<dbReference type="GO" id="GO:0016887">
    <property type="term" value="F:ATP hydrolysis activity"/>
    <property type="evidence" value="ECO:0007669"/>
    <property type="project" value="InterPro"/>
</dbReference>
<dbReference type="InterPro" id="IPR017871">
    <property type="entry name" value="ABC_transporter-like_CS"/>
</dbReference>
<evidence type="ECO:0000256" key="1">
    <source>
        <dbReference type="ARBA" id="ARBA00022741"/>
    </source>
</evidence>
<dbReference type="Proteomes" id="UP000291259">
    <property type="component" value="Chromosome"/>
</dbReference>
<feature type="region of interest" description="Disordered" evidence="3">
    <location>
        <begin position="1"/>
        <end position="210"/>
    </location>
</feature>
<feature type="domain" description="ABC transporter" evidence="4">
    <location>
        <begin position="241"/>
        <end position="453"/>
    </location>
</feature>
<gene>
    <name evidence="5" type="ORF">ET445_15515</name>
</gene>
<evidence type="ECO:0000256" key="3">
    <source>
        <dbReference type="SAM" id="MobiDB-lite"/>
    </source>
</evidence>
<reference evidence="5 6" key="1">
    <citation type="submission" date="2019-01" db="EMBL/GenBank/DDBJ databases">
        <title>Genome sequencing of strain FW100M-8.</title>
        <authorList>
            <person name="Heo J."/>
            <person name="Kim S.-J."/>
            <person name="Kim J.-S."/>
            <person name="Hong S.-B."/>
            <person name="Kwon S.-W."/>
        </authorList>
    </citation>
    <scope>NUCLEOTIDE SEQUENCE [LARGE SCALE GENOMIC DNA]</scope>
    <source>
        <strain evidence="5 6">FW100M-8</strain>
    </source>
</reference>
<dbReference type="OrthoDB" id="9802264at2"/>
<dbReference type="Gene3D" id="3.40.50.300">
    <property type="entry name" value="P-loop containing nucleotide triphosphate hydrolases"/>
    <property type="match status" value="1"/>
</dbReference>
<feature type="compositionally biased region" description="Basic residues" evidence="3">
    <location>
        <begin position="1"/>
        <end position="34"/>
    </location>
</feature>
<evidence type="ECO:0000259" key="4">
    <source>
        <dbReference type="PROSITE" id="PS50893"/>
    </source>
</evidence>
<keyword evidence="2 5" id="KW-0067">ATP-binding</keyword>
<dbReference type="PROSITE" id="PS00211">
    <property type="entry name" value="ABC_TRANSPORTER_1"/>
    <property type="match status" value="1"/>
</dbReference>
<evidence type="ECO:0000256" key="2">
    <source>
        <dbReference type="ARBA" id="ARBA00022840"/>
    </source>
</evidence>
<name>A0A4P6FLV5_9MICO</name>